<feature type="region of interest" description="Disordered" evidence="1">
    <location>
        <begin position="346"/>
        <end position="415"/>
    </location>
</feature>
<proteinExistence type="predicted"/>
<feature type="compositionally biased region" description="Low complexity" evidence="1">
    <location>
        <begin position="392"/>
        <end position="409"/>
    </location>
</feature>
<accession>A0A7J7NUU2</accession>
<dbReference type="InterPro" id="IPR026960">
    <property type="entry name" value="RVT-Znf"/>
</dbReference>
<comment type="caution">
    <text evidence="3">The sequence shown here is derived from an EMBL/GenBank/DDBJ whole genome shotgun (WGS) entry which is preliminary data.</text>
</comment>
<dbReference type="AlphaFoldDB" id="A0A7J7NUU2"/>
<dbReference type="Proteomes" id="UP000541444">
    <property type="component" value="Unassembled WGS sequence"/>
</dbReference>
<feature type="compositionally biased region" description="Basic and acidic residues" evidence="1">
    <location>
        <begin position="368"/>
        <end position="381"/>
    </location>
</feature>
<evidence type="ECO:0000259" key="2">
    <source>
        <dbReference type="Pfam" id="PF13966"/>
    </source>
</evidence>
<dbReference type="EMBL" id="JACGCM010000560">
    <property type="protein sequence ID" value="KAF6170873.1"/>
    <property type="molecule type" value="Genomic_DNA"/>
</dbReference>
<evidence type="ECO:0000313" key="4">
    <source>
        <dbReference type="Proteomes" id="UP000541444"/>
    </source>
</evidence>
<sequence length="415" mass="47262">MVRIRSQHARHAAEDRLNIKVVEVCERYFCLLLYNVVLPEWPLQLDGLDDKARLAEYHKRFSVWPGIKYFAGITKPFIGWIIGNGVKIDFWRDSWASDIPSREHIDLPQQLWKHCKARVSDFINSDGWNIPPDISLALFVMRIDISSIPCSPNVEDTQIWKPDIHGDFSIKNAFENTINHLATAWWWRFTWHKCLHPSLSGFAWRLMNHILPYDEIVQSKGIPLASACSHCISAAETEDHMFFDCPTAKITIVFSICRWLWNYGNKIRFDKTKMSIREIQNNVLQEISNSASLSKNNMHNTTFDLQVIESLNVNCKFGKAPSIKNSIQACITSKIPWKYRRGMIRTVPMPDPAGPAEPSVKRYQTLSDAERSKAESSKVKPSEANSSKVEPSEANSSSVGLASSTSGISHTTQDL</sequence>
<gene>
    <name evidence="3" type="ORF">GIB67_015825</name>
</gene>
<organism evidence="3 4">
    <name type="scientific">Kingdonia uniflora</name>
    <dbReference type="NCBI Taxonomy" id="39325"/>
    <lineage>
        <taxon>Eukaryota</taxon>
        <taxon>Viridiplantae</taxon>
        <taxon>Streptophyta</taxon>
        <taxon>Embryophyta</taxon>
        <taxon>Tracheophyta</taxon>
        <taxon>Spermatophyta</taxon>
        <taxon>Magnoliopsida</taxon>
        <taxon>Ranunculales</taxon>
        <taxon>Circaeasteraceae</taxon>
        <taxon>Kingdonia</taxon>
    </lineage>
</organism>
<name>A0A7J7NUU2_9MAGN</name>
<keyword evidence="4" id="KW-1185">Reference proteome</keyword>
<protein>
    <recommendedName>
        <fullName evidence="2">Reverse transcriptase zinc-binding domain-containing protein</fullName>
    </recommendedName>
</protein>
<evidence type="ECO:0000313" key="3">
    <source>
        <dbReference type="EMBL" id="KAF6170873.1"/>
    </source>
</evidence>
<dbReference type="Pfam" id="PF13966">
    <property type="entry name" value="zf-RVT"/>
    <property type="match status" value="1"/>
</dbReference>
<feature type="domain" description="Reverse transcriptase zinc-binding" evidence="2">
    <location>
        <begin position="168"/>
        <end position="249"/>
    </location>
</feature>
<evidence type="ECO:0000256" key="1">
    <source>
        <dbReference type="SAM" id="MobiDB-lite"/>
    </source>
</evidence>
<dbReference type="OrthoDB" id="914227at2759"/>
<reference evidence="3 4" key="1">
    <citation type="journal article" date="2020" name="IScience">
        <title>Genome Sequencing of the Endangered Kingdonia uniflora (Circaeasteraceae, Ranunculales) Reveals Potential Mechanisms of Evolutionary Specialization.</title>
        <authorList>
            <person name="Sun Y."/>
            <person name="Deng T."/>
            <person name="Zhang A."/>
            <person name="Moore M.J."/>
            <person name="Landis J.B."/>
            <person name="Lin N."/>
            <person name="Zhang H."/>
            <person name="Zhang X."/>
            <person name="Huang J."/>
            <person name="Zhang X."/>
            <person name="Sun H."/>
            <person name="Wang H."/>
        </authorList>
    </citation>
    <scope>NUCLEOTIDE SEQUENCE [LARGE SCALE GENOMIC DNA]</scope>
    <source>
        <strain evidence="3">TB1705</strain>
        <tissue evidence="3">Leaf</tissue>
    </source>
</reference>